<dbReference type="OrthoDB" id="3243926at2759"/>
<feature type="transmembrane region" description="Helical" evidence="1">
    <location>
        <begin position="199"/>
        <end position="221"/>
    </location>
</feature>
<dbReference type="Proteomes" id="UP000053611">
    <property type="component" value="Unassembled WGS sequence"/>
</dbReference>
<dbReference type="AlphaFoldDB" id="A0A0J0XZV4"/>
<dbReference type="EMBL" id="KQ087177">
    <property type="protein sequence ID" value="KLT46582.1"/>
    <property type="molecule type" value="Genomic_DNA"/>
</dbReference>
<protein>
    <submittedName>
        <fullName evidence="2">Uncharacterized protein</fullName>
    </submittedName>
</protein>
<evidence type="ECO:0000313" key="3">
    <source>
        <dbReference type="Proteomes" id="UP000053611"/>
    </source>
</evidence>
<dbReference type="PANTHER" id="PTHR42101">
    <property type="entry name" value="CHROMOSOME 16, WHOLE GENOME SHOTGUN SEQUENCE"/>
    <property type="match status" value="1"/>
</dbReference>
<feature type="transmembrane region" description="Helical" evidence="1">
    <location>
        <begin position="341"/>
        <end position="363"/>
    </location>
</feature>
<organism evidence="2 3">
    <name type="scientific">Cutaneotrichosporon oleaginosum</name>
    <dbReference type="NCBI Taxonomy" id="879819"/>
    <lineage>
        <taxon>Eukaryota</taxon>
        <taxon>Fungi</taxon>
        <taxon>Dikarya</taxon>
        <taxon>Basidiomycota</taxon>
        <taxon>Agaricomycotina</taxon>
        <taxon>Tremellomycetes</taxon>
        <taxon>Trichosporonales</taxon>
        <taxon>Trichosporonaceae</taxon>
        <taxon>Cutaneotrichosporon</taxon>
    </lineage>
</organism>
<keyword evidence="3" id="KW-1185">Reference proteome</keyword>
<keyword evidence="1" id="KW-0472">Membrane</keyword>
<dbReference type="STRING" id="879819.A0A0J0XZV4"/>
<dbReference type="PANTHER" id="PTHR42101:SF1">
    <property type="entry name" value="LOW TEMPERATURE REQUIREMENT A"/>
    <property type="match status" value="1"/>
</dbReference>
<reference evidence="2 3" key="1">
    <citation type="submission" date="2015-03" db="EMBL/GenBank/DDBJ databases">
        <title>Genomics and transcriptomics of the oil-accumulating basidiomycete yeast T. oleaginosus allow insights into substrate utilization and the diverse evolutionary trajectories of mating systems in fungi.</title>
        <authorList>
            <consortium name="DOE Joint Genome Institute"/>
            <person name="Kourist R."/>
            <person name="Kracht O."/>
            <person name="Bracharz F."/>
            <person name="Lipzen A."/>
            <person name="Nolan M."/>
            <person name="Ohm R."/>
            <person name="Grigoriev I."/>
            <person name="Sun S."/>
            <person name="Heitman J."/>
            <person name="Bruck T."/>
            <person name="Nowrousian M."/>
        </authorList>
    </citation>
    <scope>NUCLEOTIDE SEQUENCE [LARGE SCALE GENOMIC DNA]</scope>
    <source>
        <strain evidence="2 3">IBC0246</strain>
    </source>
</reference>
<accession>A0A0J0XZV4</accession>
<keyword evidence="1" id="KW-1133">Transmembrane helix</keyword>
<sequence length="381" mass="43578">MRRLMSKRIHKEITSLPWFCFPSRNPATPWVRDGRQPNEWLKLFFDLAVAAVLSVFATSHDLNTPAEIPDFLAYFTIIQWMWTSQLHYDGRYEMDDRVHRLLKGVHVLLFVFIEAASGKWNLAKIVKPRYIPGGLRDNPAERVAHVQAHNSFLTVARAVVVQRVILAGQYALGIGEGVNHLALFFQRSLSAWDQVTAALFGQVLVAIGILYCLWGFLFSFLRMADNVDPARTAIWEYLHWLLHFGIFLLYAVITNMSGISVWNHVASLTQLDDAIDVDALLDSDATQKLSTLLSRLDLDPDFHYEIWKTAFFAMALDDLELDNLMEPDDLKPVYNLVSVDWAVAIVFLAYLLTTLLTSASMSWSDWRTRKRKMQLKSRSGV</sequence>
<proteinExistence type="predicted"/>
<keyword evidence="1" id="KW-0812">Transmembrane</keyword>
<feature type="transmembrane region" description="Helical" evidence="1">
    <location>
        <begin position="233"/>
        <end position="253"/>
    </location>
</feature>
<evidence type="ECO:0000256" key="1">
    <source>
        <dbReference type="SAM" id="Phobius"/>
    </source>
</evidence>
<gene>
    <name evidence="2" type="ORF">CC85DRAFT_324878</name>
</gene>
<name>A0A0J0XZV4_9TREE</name>
<dbReference type="RefSeq" id="XP_018283073.1">
    <property type="nucleotide sequence ID" value="XM_018426268.1"/>
</dbReference>
<dbReference type="GeneID" id="28986871"/>
<evidence type="ECO:0000313" key="2">
    <source>
        <dbReference type="EMBL" id="KLT46582.1"/>
    </source>
</evidence>